<dbReference type="Proteomes" id="UP000076761">
    <property type="component" value="Unassembled WGS sequence"/>
</dbReference>
<dbReference type="InParanoid" id="A0A165QSG9"/>
<name>A0A165QSG9_9AGAM</name>
<gene>
    <name evidence="2" type="ORF">NEOLEDRAFT_1243615</name>
</gene>
<keyword evidence="3" id="KW-1185">Reference proteome</keyword>
<accession>A0A165QSG9</accession>
<sequence>MESAAENGIARPQTWQGGHPAQKSSPTDKRLLSDSAVTHQLRNREQERNARMAGRDSSRRTDSGSVVPLSNATDEEGALQLSPWSNDPIRFCTSPERLLGRMSPDGPLRRTNMRRIVRQAVADRDISNTEFLAKASMITEYGETLHSTSQWEDSSLITLMEPQSELSATESSLHSPPAMRHTIECEVPSTVRSLCTVFNGKDDPVDVCQAELDMPPSQESSNATNRGLRSVATV</sequence>
<evidence type="ECO:0000313" key="3">
    <source>
        <dbReference type="Proteomes" id="UP000076761"/>
    </source>
</evidence>
<reference evidence="2 3" key="1">
    <citation type="journal article" date="2016" name="Mol. Biol. Evol.">
        <title>Comparative Genomics of Early-Diverging Mushroom-Forming Fungi Provides Insights into the Origins of Lignocellulose Decay Capabilities.</title>
        <authorList>
            <person name="Nagy L.G."/>
            <person name="Riley R."/>
            <person name="Tritt A."/>
            <person name="Adam C."/>
            <person name="Daum C."/>
            <person name="Floudas D."/>
            <person name="Sun H."/>
            <person name="Yadav J.S."/>
            <person name="Pangilinan J."/>
            <person name="Larsson K.H."/>
            <person name="Matsuura K."/>
            <person name="Barry K."/>
            <person name="Labutti K."/>
            <person name="Kuo R."/>
            <person name="Ohm R.A."/>
            <person name="Bhattacharya S.S."/>
            <person name="Shirouzu T."/>
            <person name="Yoshinaga Y."/>
            <person name="Martin F.M."/>
            <person name="Grigoriev I.V."/>
            <person name="Hibbett D.S."/>
        </authorList>
    </citation>
    <scope>NUCLEOTIDE SEQUENCE [LARGE SCALE GENOMIC DNA]</scope>
    <source>
        <strain evidence="2 3">HHB14362 ss-1</strain>
    </source>
</reference>
<dbReference type="EMBL" id="KV425591">
    <property type="protein sequence ID" value="KZT22812.1"/>
    <property type="molecule type" value="Genomic_DNA"/>
</dbReference>
<organism evidence="2 3">
    <name type="scientific">Neolentinus lepideus HHB14362 ss-1</name>
    <dbReference type="NCBI Taxonomy" id="1314782"/>
    <lineage>
        <taxon>Eukaryota</taxon>
        <taxon>Fungi</taxon>
        <taxon>Dikarya</taxon>
        <taxon>Basidiomycota</taxon>
        <taxon>Agaricomycotina</taxon>
        <taxon>Agaricomycetes</taxon>
        <taxon>Gloeophyllales</taxon>
        <taxon>Gloeophyllaceae</taxon>
        <taxon>Neolentinus</taxon>
    </lineage>
</organism>
<feature type="region of interest" description="Disordered" evidence="1">
    <location>
        <begin position="1"/>
        <end position="86"/>
    </location>
</feature>
<feature type="compositionally biased region" description="Polar residues" evidence="1">
    <location>
        <begin position="217"/>
        <end position="234"/>
    </location>
</feature>
<evidence type="ECO:0000256" key="1">
    <source>
        <dbReference type="SAM" id="MobiDB-lite"/>
    </source>
</evidence>
<feature type="region of interest" description="Disordered" evidence="1">
    <location>
        <begin position="213"/>
        <end position="234"/>
    </location>
</feature>
<feature type="compositionally biased region" description="Basic and acidic residues" evidence="1">
    <location>
        <begin position="42"/>
        <end position="62"/>
    </location>
</feature>
<proteinExistence type="predicted"/>
<evidence type="ECO:0000313" key="2">
    <source>
        <dbReference type="EMBL" id="KZT22812.1"/>
    </source>
</evidence>
<protein>
    <submittedName>
        <fullName evidence="2">Uncharacterized protein</fullName>
    </submittedName>
</protein>
<dbReference type="AlphaFoldDB" id="A0A165QSG9"/>